<dbReference type="EMBL" id="AMFJ01000182">
    <property type="protein sequence ID" value="EKE29376.1"/>
    <property type="molecule type" value="Genomic_DNA"/>
</dbReference>
<gene>
    <name evidence="1" type="ORF">ACD_2C00182G0001</name>
</gene>
<accession>K2FE05</accession>
<comment type="caution">
    <text evidence="1">The sequence shown here is derived from an EMBL/GenBank/DDBJ whole genome shotgun (WGS) entry which is preliminary data.</text>
</comment>
<proteinExistence type="predicted"/>
<evidence type="ECO:0000313" key="1">
    <source>
        <dbReference type="EMBL" id="EKE29376.1"/>
    </source>
</evidence>
<name>K2FE05_9BACT</name>
<dbReference type="AlphaFoldDB" id="K2FE05"/>
<sequence length="165" mass="19729">MQTNTEASQARNRTLTIIAPAEEPGNKTWKNHAVVVCNYRSAVSSLMENKLLTIYNTFRSRYPNGIDYSLWDEKIEWKDYLKLEVQNKKYFVTCDIWNENMRNEHISLSVFSNLDFWSSKSRKIKIYKDWKLSVSESRVWENDEQLEWINMHGLLDEFLKKISTY</sequence>
<reference evidence="1" key="1">
    <citation type="journal article" date="2012" name="Science">
        <title>Fermentation, hydrogen, and sulfur metabolism in multiple uncultivated bacterial phyla.</title>
        <authorList>
            <person name="Wrighton K.C."/>
            <person name="Thomas B.C."/>
            <person name="Sharon I."/>
            <person name="Miller C.S."/>
            <person name="Castelle C.J."/>
            <person name="VerBerkmoes N.C."/>
            <person name="Wilkins M.J."/>
            <person name="Hettich R.L."/>
            <person name="Lipton M.S."/>
            <person name="Williams K.H."/>
            <person name="Long P.E."/>
            <person name="Banfield J.F."/>
        </authorList>
    </citation>
    <scope>NUCLEOTIDE SEQUENCE [LARGE SCALE GENOMIC DNA]</scope>
</reference>
<protein>
    <submittedName>
        <fullName evidence="1">Uncharacterized protein</fullName>
    </submittedName>
</protein>
<organism evidence="1">
    <name type="scientific">uncultured bacterium</name>
    <name type="common">gcode 4</name>
    <dbReference type="NCBI Taxonomy" id="1234023"/>
    <lineage>
        <taxon>Bacteria</taxon>
        <taxon>environmental samples</taxon>
    </lineage>
</organism>